<dbReference type="GO" id="GO:0045503">
    <property type="term" value="F:dynein light chain binding"/>
    <property type="evidence" value="ECO:0007669"/>
    <property type="project" value="InterPro"/>
</dbReference>
<feature type="compositionally biased region" description="Basic and acidic residues" evidence="1">
    <location>
        <begin position="418"/>
        <end position="428"/>
    </location>
</feature>
<proteinExistence type="predicted"/>
<dbReference type="InterPro" id="IPR015943">
    <property type="entry name" value="WD40/YVTN_repeat-like_dom_sf"/>
</dbReference>
<feature type="compositionally biased region" description="Basic and acidic residues" evidence="1">
    <location>
        <begin position="25"/>
        <end position="53"/>
    </location>
</feature>
<dbReference type="SMART" id="SM00320">
    <property type="entry name" value="WD40"/>
    <property type="match status" value="3"/>
</dbReference>
<feature type="compositionally biased region" description="Basic and acidic residues" evidence="1">
    <location>
        <begin position="281"/>
        <end position="300"/>
    </location>
</feature>
<organism evidence="2 3">
    <name type="scientific">Pomacea canaliculata</name>
    <name type="common">Golden apple snail</name>
    <dbReference type="NCBI Taxonomy" id="400727"/>
    <lineage>
        <taxon>Eukaryota</taxon>
        <taxon>Metazoa</taxon>
        <taxon>Spiralia</taxon>
        <taxon>Lophotrochozoa</taxon>
        <taxon>Mollusca</taxon>
        <taxon>Gastropoda</taxon>
        <taxon>Caenogastropoda</taxon>
        <taxon>Architaenioglossa</taxon>
        <taxon>Ampullarioidea</taxon>
        <taxon>Ampullariidae</taxon>
        <taxon>Pomacea</taxon>
    </lineage>
</organism>
<dbReference type="InterPro" id="IPR001680">
    <property type="entry name" value="WD40_rpt"/>
</dbReference>
<sequence length="1075" mass="125633">MPPGKSKPKDDTWTTNELNQALKGARGDQDRKRRSRNDDDDRRLKHHDEGDASRRKHKDGSKRSHRREDDGGKDKSRSNRDASPEPLVGLTEEDRERLRQERRERRGGKTEKKEEKPQHKEEKPVDNNEDIIRRHHRDEEERRRRKETNDERYAKGDRGQSKDREEREPRQADKERRHEKGNRERRHEERDKEQRREKSDRERRYEDADREKRHEERETERRHKKDDSERKREKEDTERRHEKDGRGRHFKTDEEEHDYNRNEREQHIEREYKIQRRHRSGKESEHREVDEDEYERSHHEKREKREKHNRQTEGMELTAQELAKRENHHRERDDDRDHGRYQQDKDVKNGEDKNRDREREERRRRREKEKEERHKDRKEKQKDPDEWTKERENYHRSRDSEKDKQSQQEQNKEQQNAKYEKKQKEGKEMIFQANAEDNYDEYEDDFEDYEEDFEEENQDIQQDSDSGGDDQDVQDYNRNRMPEKTHPKSFINFVSAKQRVMNKSAASRARHRAEDLQNMIELDTVCYDMLDLPPVKEYELYIRSFGRSNTKQAYVQTNEDAVERDVQTEKADDLKKWTQHPADDIDACGGEGLLVKESSSHTRANSNLETIALGHFLEQSAQIFSTLLEEERGLGERSDCTADKSNLSISEGVTQLASLPFLAGRYVKQASFCLLQPHVFLTIYSKPKEVSEENPIDNYGLICVWNTKEIAYPQRILTSVSEPTCACFSPIRASLVIAGLVDGSVCVWDLREPSSLHRTVFLQDQDVCIRFPTYNTAGVSEKENHHSPVVAITAVHPTVLRKEVEESYFENTLGLSFQLASVEENAVINLWVVTEIPLPDMAGSGIDLGLAPGGRIKLVHTSSITLESPNKNVQAGNPRARDVKLNPSDLNHFFVATDLGQVIHGVRFGSRVYPRVFQPVADSPCCVTCIDFSPFGEPYFLAGCEDGTVNLYHTSSEHPLTSWSTFSSGYSIVSIQWSQSRPAVFFVLNTNSVVFVFDLTETGLSPVHTDQVSSDRVTFMAVASDPVITGIGKSQPAHFLLCLGNGVTELHSVCAGLRQQQPLEREFLAHYQERF</sequence>
<dbReference type="SUPFAM" id="SSF50978">
    <property type="entry name" value="WD40 repeat-like"/>
    <property type="match status" value="1"/>
</dbReference>
<feature type="compositionally biased region" description="Basic and acidic residues" evidence="1">
    <location>
        <begin position="322"/>
        <end position="361"/>
    </location>
</feature>
<dbReference type="PANTHER" id="PTHR16022">
    <property type="entry name" value="WD REPEAT DOMAIN 60"/>
    <property type="match status" value="1"/>
</dbReference>
<dbReference type="GO" id="GO:0042073">
    <property type="term" value="P:intraciliary transport"/>
    <property type="evidence" value="ECO:0007669"/>
    <property type="project" value="InterPro"/>
</dbReference>
<dbReference type="EMBL" id="PZQS01000002">
    <property type="protein sequence ID" value="PVD36092.1"/>
    <property type="molecule type" value="Genomic_DNA"/>
</dbReference>
<evidence type="ECO:0008006" key="4">
    <source>
        <dbReference type="Google" id="ProtNLM"/>
    </source>
</evidence>
<name>A0A2T7PRN7_POMCA</name>
<dbReference type="STRING" id="400727.A0A2T7PRN7"/>
<accession>A0A2T7PRN7</accession>
<reference evidence="2 3" key="1">
    <citation type="submission" date="2018-04" db="EMBL/GenBank/DDBJ databases">
        <title>The genome of golden apple snail Pomacea canaliculata provides insight into stress tolerance and invasive adaptation.</title>
        <authorList>
            <person name="Liu C."/>
            <person name="Liu B."/>
            <person name="Ren Y."/>
            <person name="Zhang Y."/>
            <person name="Wang H."/>
            <person name="Li S."/>
            <person name="Jiang F."/>
            <person name="Yin L."/>
            <person name="Zhang G."/>
            <person name="Qian W."/>
            <person name="Fan W."/>
        </authorList>
    </citation>
    <scope>NUCLEOTIDE SEQUENCE [LARGE SCALE GENOMIC DNA]</scope>
    <source>
        <strain evidence="2">SZHN2017</strain>
        <tissue evidence="2">Muscle</tissue>
    </source>
</reference>
<keyword evidence="3" id="KW-1185">Reference proteome</keyword>
<feature type="region of interest" description="Disordered" evidence="1">
    <location>
        <begin position="1"/>
        <end position="484"/>
    </location>
</feature>
<dbReference type="InterPro" id="IPR042505">
    <property type="entry name" value="DYNC2I1"/>
</dbReference>
<dbReference type="AlphaFoldDB" id="A0A2T7PRN7"/>
<comment type="caution">
    <text evidence="2">The sequence shown here is derived from an EMBL/GenBank/DDBJ whole genome shotgun (WGS) entry which is preliminary data.</text>
</comment>
<protein>
    <recommendedName>
        <fullName evidence="4">WD repeat-containing protein 60</fullName>
    </recommendedName>
</protein>
<dbReference type="Gene3D" id="2.130.10.10">
    <property type="entry name" value="YVTN repeat-like/Quinoprotein amine dehydrogenase"/>
    <property type="match status" value="2"/>
</dbReference>
<dbReference type="Proteomes" id="UP000245119">
    <property type="component" value="Linkage Group LG2"/>
</dbReference>
<dbReference type="GO" id="GO:0045504">
    <property type="term" value="F:dynein heavy chain binding"/>
    <property type="evidence" value="ECO:0007669"/>
    <property type="project" value="InterPro"/>
</dbReference>
<dbReference type="GO" id="GO:0005929">
    <property type="term" value="C:cilium"/>
    <property type="evidence" value="ECO:0007669"/>
    <property type="project" value="GOC"/>
</dbReference>
<evidence type="ECO:0000313" key="3">
    <source>
        <dbReference type="Proteomes" id="UP000245119"/>
    </source>
</evidence>
<dbReference type="PANTHER" id="PTHR16022:SF0">
    <property type="entry name" value="CYTOPLASMIC DYNEIN 2 INTERMEDIATE CHAIN 1"/>
    <property type="match status" value="1"/>
</dbReference>
<feature type="compositionally biased region" description="Basic and acidic residues" evidence="1">
    <location>
        <begin position="475"/>
        <end position="484"/>
    </location>
</feature>
<feature type="compositionally biased region" description="Basic and acidic residues" evidence="1">
    <location>
        <begin position="66"/>
        <end position="83"/>
    </location>
</feature>
<evidence type="ECO:0000313" key="2">
    <source>
        <dbReference type="EMBL" id="PVD36092.1"/>
    </source>
</evidence>
<dbReference type="InterPro" id="IPR036322">
    <property type="entry name" value="WD40_repeat_dom_sf"/>
</dbReference>
<evidence type="ECO:0000256" key="1">
    <source>
        <dbReference type="SAM" id="MobiDB-lite"/>
    </source>
</evidence>
<gene>
    <name evidence="2" type="ORF">C0Q70_03063</name>
</gene>
<dbReference type="GO" id="GO:0005868">
    <property type="term" value="C:cytoplasmic dynein complex"/>
    <property type="evidence" value="ECO:0007669"/>
    <property type="project" value="InterPro"/>
</dbReference>
<dbReference type="OrthoDB" id="2162425at2759"/>
<feature type="compositionally biased region" description="Basic and acidic residues" evidence="1">
    <location>
        <begin position="92"/>
        <end position="274"/>
    </location>
</feature>
<dbReference type="OMA" id="ILNMWVV"/>
<feature type="compositionally biased region" description="Basic residues" evidence="1">
    <location>
        <begin position="54"/>
        <end position="65"/>
    </location>
</feature>
<feature type="compositionally biased region" description="Basic and acidic residues" evidence="1">
    <location>
        <begin position="368"/>
        <end position="412"/>
    </location>
</feature>
<feature type="compositionally biased region" description="Acidic residues" evidence="1">
    <location>
        <begin position="437"/>
        <end position="458"/>
    </location>
</feature>